<dbReference type="InterPro" id="IPR000838">
    <property type="entry name" value="RNA_pol_sigma70_ECF_CS"/>
</dbReference>
<feature type="region of interest" description="Disordered" evidence="7">
    <location>
        <begin position="1"/>
        <end position="27"/>
    </location>
</feature>
<reference evidence="10" key="2">
    <citation type="submission" date="2020-09" db="EMBL/GenBank/DDBJ databases">
        <authorList>
            <person name="Sun Q."/>
            <person name="Zhou Y."/>
        </authorList>
    </citation>
    <scope>NUCLEOTIDE SEQUENCE</scope>
    <source>
        <strain evidence="10">CGMCC 1.14988</strain>
    </source>
</reference>
<evidence type="ECO:0000256" key="6">
    <source>
        <dbReference type="RuleBase" id="RU000716"/>
    </source>
</evidence>
<dbReference type="PANTHER" id="PTHR43133">
    <property type="entry name" value="RNA POLYMERASE ECF-TYPE SIGMA FACTO"/>
    <property type="match status" value="1"/>
</dbReference>
<reference evidence="10" key="1">
    <citation type="journal article" date="2014" name="Int. J. Syst. Evol. Microbiol.">
        <title>Complete genome sequence of Corynebacterium casei LMG S-19264T (=DSM 44701T), isolated from a smear-ripened cheese.</title>
        <authorList>
            <consortium name="US DOE Joint Genome Institute (JGI-PGF)"/>
            <person name="Walter F."/>
            <person name="Albersmeier A."/>
            <person name="Kalinowski J."/>
            <person name="Ruckert C."/>
        </authorList>
    </citation>
    <scope>NUCLEOTIDE SEQUENCE</scope>
    <source>
        <strain evidence="10">CGMCC 1.14988</strain>
    </source>
</reference>
<evidence type="ECO:0000259" key="8">
    <source>
        <dbReference type="Pfam" id="PF04542"/>
    </source>
</evidence>
<dbReference type="InterPro" id="IPR014284">
    <property type="entry name" value="RNA_pol_sigma-70_dom"/>
</dbReference>
<dbReference type="InterPro" id="IPR013325">
    <property type="entry name" value="RNA_pol_sigma_r2"/>
</dbReference>
<keyword evidence="3 6" id="KW-0731">Sigma factor</keyword>
<dbReference type="InterPro" id="IPR013324">
    <property type="entry name" value="RNA_pol_sigma_r3/r4-like"/>
</dbReference>
<keyword evidence="5 6" id="KW-0804">Transcription</keyword>
<dbReference type="GO" id="GO:0006950">
    <property type="term" value="P:response to stress"/>
    <property type="evidence" value="ECO:0007669"/>
    <property type="project" value="UniProtKB-ARBA"/>
</dbReference>
<protein>
    <recommendedName>
        <fullName evidence="6">RNA polymerase sigma factor</fullName>
    </recommendedName>
</protein>
<evidence type="ECO:0000256" key="4">
    <source>
        <dbReference type="ARBA" id="ARBA00023125"/>
    </source>
</evidence>
<organism evidence="10 11">
    <name type="scientific">Egicoccus halophilus</name>
    <dbReference type="NCBI Taxonomy" id="1670830"/>
    <lineage>
        <taxon>Bacteria</taxon>
        <taxon>Bacillati</taxon>
        <taxon>Actinomycetota</taxon>
        <taxon>Nitriliruptoria</taxon>
        <taxon>Egicoccales</taxon>
        <taxon>Egicoccaceae</taxon>
        <taxon>Egicoccus</taxon>
    </lineage>
</organism>
<comment type="similarity">
    <text evidence="1 6">Belongs to the sigma-70 factor family. ECF subfamily.</text>
</comment>
<dbReference type="Pfam" id="PF08281">
    <property type="entry name" value="Sigma70_r4_2"/>
    <property type="match status" value="1"/>
</dbReference>
<dbReference type="InterPro" id="IPR014293">
    <property type="entry name" value="RNA_pol_sigma70_actinobac"/>
</dbReference>
<dbReference type="InterPro" id="IPR039425">
    <property type="entry name" value="RNA_pol_sigma-70-like"/>
</dbReference>
<dbReference type="NCBIfam" id="TIGR02937">
    <property type="entry name" value="sigma70-ECF"/>
    <property type="match status" value="1"/>
</dbReference>
<dbReference type="CDD" id="cd06171">
    <property type="entry name" value="Sigma70_r4"/>
    <property type="match status" value="1"/>
</dbReference>
<sequence>MSDLPAAEIGDGRQADGSIARAELSESERRERFESEVLPHLDRLYSAALRYTRNGADAEDLVQETVVKAYRSFHQYRPGTNLKAWLYRVLHTTYISMYRKAQRRPQEDLQETLEDYSFYDEIARSGGRSAEREVLESLTADEVKQALADLPETFRLAVYLADVEGFAYKDIAEIMDTPVGTVMSRLHRGRKQLQRALSGYALQRGLIDEAEVDA</sequence>
<dbReference type="Gene3D" id="1.10.10.10">
    <property type="entry name" value="Winged helix-like DNA-binding domain superfamily/Winged helix DNA-binding domain"/>
    <property type="match status" value="1"/>
</dbReference>
<dbReference type="EMBL" id="BMHA01000002">
    <property type="protein sequence ID" value="GGI03936.1"/>
    <property type="molecule type" value="Genomic_DNA"/>
</dbReference>
<name>A0A8J3A5T9_9ACTN</name>
<gene>
    <name evidence="10" type="primary">sigR</name>
    <name evidence="10" type="ORF">GCM10011354_06540</name>
</gene>
<dbReference type="Gene3D" id="1.10.1740.10">
    <property type="match status" value="1"/>
</dbReference>
<evidence type="ECO:0000256" key="3">
    <source>
        <dbReference type="ARBA" id="ARBA00023082"/>
    </source>
</evidence>
<dbReference type="InterPro" id="IPR007627">
    <property type="entry name" value="RNA_pol_sigma70_r2"/>
</dbReference>
<accession>A0A8J3A5T9</accession>
<evidence type="ECO:0000256" key="2">
    <source>
        <dbReference type="ARBA" id="ARBA00023015"/>
    </source>
</evidence>
<comment type="caution">
    <text evidence="10">The sequence shown here is derived from an EMBL/GenBank/DDBJ whole genome shotgun (WGS) entry which is preliminary data.</text>
</comment>
<dbReference type="GO" id="GO:0016987">
    <property type="term" value="F:sigma factor activity"/>
    <property type="evidence" value="ECO:0007669"/>
    <property type="project" value="UniProtKB-KW"/>
</dbReference>
<proteinExistence type="inferred from homology"/>
<feature type="domain" description="RNA polymerase sigma factor 70 region 4 type 2" evidence="9">
    <location>
        <begin position="142"/>
        <end position="193"/>
    </location>
</feature>
<keyword evidence="11" id="KW-1185">Reference proteome</keyword>
<evidence type="ECO:0000259" key="9">
    <source>
        <dbReference type="Pfam" id="PF08281"/>
    </source>
</evidence>
<dbReference type="AlphaFoldDB" id="A0A8J3A5T9"/>
<evidence type="ECO:0000313" key="11">
    <source>
        <dbReference type="Proteomes" id="UP000650511"/>
    </source>
</evidence>
<dbReference type="GO" id="GO:0006352">
    <property type="term" value="P:DNA-templated transcription initiation"/>
    <property type="evidence" value="ECO:0007669"/>
    <property type="project" value="InterPro"/>
</dbReference>
<dbReference type="InterPro" id="IPR036388">
    <property type="entry name" value="WH-like_DNA-bd_sf"/>
</dbReference>
<evidence type="ECO:0000256" key="5">
    <source>
        <dbReference type="ARBA" id="ARBA00023163"/>
    </source>
</evidence>
<dbReference type="Proteomes" id="UP000650511">
    <property type="component" value="Unassembled WGS sequence"/>
</dbReference>
<dbReference type="Pfam" id="PF04542">
    <property type="entry name" value="Sigma70_r2"/>
    <property type="match status" value="1"/>
</dbReference>
<keyword evidence="4 6" id="KW-0238">DNA-binding</keyword>
<dbReference type="SUPFAM" id="SSF88946">
    <property type="entry name" value="Sigma2 domain of RNA polymerase sigma factors"/>
    <property type="match status" value="1"/>
</dbReference>
<dbReference type="NCBIfam" id="TIGR02947">
    <property type="entry name" value="SigH_actino"/>
    <property type="match status" value="1"/>
</dbReference>
<dbReference type="InterPro" id="IPR013249">
    <property type="entry name" value="RNA_pol_sigma70_r4_t2"/>
</dbReference>
<evidence type="ECO:0000256" key="1">
    <source>
        <dbReference type="ARBA" id="ARBA00010641"/>
    </source>
</evidence>
<feature type="domain" description="RNA polymerase sigma-70 region 2" evidence="8">
    <location>
        <begin position="39"/>
        <end position="104"/>
    </location>
</feature>
<dbReference type="PANTHER" id="PTHR43133:SF59">
    <property type="entry name" value="ECF RNA POLYMERASE SIGMA FACTOR SIGR"/>
    <property type="match status" value="1"/>
</dbReference>
<evidence type="ECO:0000313" key="10">
    <source>
        <dbReference type="EMBL" id="GGI03936.1"/>
    </source>
</evidence>
<dbReference type="GO" id="GO:0003677">
    <property type="term" value="F:DNA binding"/>
    <property type="evidence" value="ECO:0007669"/>
    <property type="project" value="UniProtKB-KW"/>
</dbReference>
<dbReference type="FunFam" id="1.10.10.10:FF:000068">
    <property type="entry name" value="RNA polymerase sigma factor"/>
    <property type="match status" value="1"/>
</dbReference>
<dbReference type="PROSITE" id="PS01063">
    <property type="entry name" value="SIGMA70_ECF"/>
    <property type="match status" value="1"/>
</dbReference>
<dbReference type="SUPFAM" id="SSF88659">
    <property type="entry name" value="Sigma3 and sigma4 domains of RNA polymerase sigma factors"/>
    <property type="match status" value="1"/>
</dbReference>
<evidence type="ECO:0000256" key="7">
    <source>
        <dbReference type="SAM" id="MobiDB-lite"/>
    </source>
</evidence>
<keyword evidence="2 6" id="KW-0805">Transcription regulation</keyword>
<dbReference type="RefSeq" id="WP_276319911.1">
    <property type="nucleotide sequence ID" value="NZ_BMHA01000002.1"/>
</dbReference>